<evidence type="ECO:0000256" key="6">
    <source>
        <dbReference type="SAM" id="SignalP"/>
    </source>
</evidence>
<keyword evidence="4" id="KW-1015">Disulfide bond</keyword>
<sequence length="265" mass="29883">MKYWTILLFCNFVQVWCVPQPIVGGKSAKPEVYGYQVSIQYDNGVRKWHFCGGSIIHPRYVLTAGHCTGMLQRKNRSIDGLRCVVGTIYSTYHPGDVGVSHAVDEVIVHENYDRPSLKDDIALMRTKDYIKFNEAVWAIQIADRPPPDDAYIIMTGWGYTEPGVKEIPEKLQVIRTLRVMNWKECEAMNPLDPKYPNELVTWRNVCIVGRKGESTCSGDSGGPAVYKGKQFSLVSFGSGSCGMGLPTAMVSLDKYKDWIEEHIHE</sequence>
<dbReference type="InterPro" id="IPR043504">
    <property type="entry name" value="Peptidase_S1_PA_chymotrypsin"/>
</dbReference>
<dbReference type="SUPFAM" id="SSF50494">
    <property type="entry name" value="Trypsin-like serine proteases"/>
    <property type="match status" value="1"/>
</dbReference>
<evidence type="ECO:0000256" key="5">
    <source>
        <dbReference type="ARBA" id="ARBA00024195"/>
    </source>
</evidence>
<dbReference type="GO" id="GO:0004252">
    <property type="term" value="F:serine-type endopeptidase activity"/>
    <property type="evidence" value="ECO:0007669"/>
    <property type="project" value="InterPro"/>
</dbReference>
<dbReference type="CDD" id="cd00190">
    <property type="entry name" value="Tryp_SPc"/>
    <property type="match status" value="1"/>
</dbReference>
<dbReference type="InterPro" id="IPR001314">
    <property type="entry name" value="Peptidase_S1A"/>
</dbReference>
<dbReference type="PANTHER" id="PTHR24276">
    <property type="entry name" value="POLYSERASE-RELATED"/>
    <property type="match status" value="1"/>
</dbReference>
<comment type="caution">
    <text evidence="8">The sequence shown here is derived from an EMBL/GenBank/DDBJ whole genome shotgun (WGS) entry which is preliminary data.</text>
</comment>
<feature type="signal peptide" evidence="6">
    <location>
        <begin position="1"/>
        <end position="17"/>
    </location>
</feature>
<dbReference type="FunFam" id="2.40.10.10:FF:000068">
    <property type="entry name" value="transmembrane protease serine 2"/>
    <property type="match status" value="1"/>
</dbReference>
<dbReference type="PROSITE" id="PS00134">
    <property type="entry name" value="TRYPSIN_HIS"/>
    <property type="match status" value="1"/>
</dbReference>
<dbReference type="SMART" id="SM00020">
    <property type="entry name" value="Tryp_SPc"/>
    <property type="match status" value="1"/>
</dbReference>
<evidence type="ECO:0000313" key="9">
    <source>
        <dbReference type="Proteomes" id="UP001151699"/>
    </source>
</evidence>
<keyword evidence="9" id="KW-1185">Reference proteome</keyword>
<keyword evidence="1" id="KW-0645">Protease</keyword>
<protein>
    <submittedName>
        <fullName evidence="8">Chymotrypsin-2</fullName>
    </submittedName>
</protein>
<dbReference type="InterPro" id="IPR001254">
    <property type="entry name" value="Trypsin_dom"/>
</dbReference>
<dbReference type="InterPro" id="IPR050430">
    <property type="entry name" value="Peptidase_S1"/>
</dbReference>
<reference evidence="8" key="1">
    <citation type="submission" date="2022-07" db="EMBL/GenBank/DDBJ databases">
        <authorList>
            <person name="Trinca V."/>
            <person name="Uliana J.V.C."/>
            <person name="Torres T.T."/>
            <person name="Ward R.J."/>
            <person name="Monesi N."/>
        </authorList>
    </citation>
    <scope>NUCLEOTIDE SEQUENCE</scope>
    <source>
        <strain evidence="8">HSMRA1968</strain>
        <tissue evidence="8">Whole embryos</tissue>
    </source>
</reference>
<dbReference type="GO" id="GO:0006508">
    <property type="term" value="P:proteolysis"/>
    <property type="evidence" value="ECO:0007669"/>
    <property type="project" value="UniProtKB-KW"/>
</dbReference>
<dbReference type="OrthoDB" id="7740496at2759"/>
<keyword evidence="2" id="KW-0378">Hydrolase</keyword>
<comment type="similarity">
    <text evidence="5">Belongs to the peptidase S1 family. CLIP subfamily.</text>
</comment>
<evidence type="ECO:0000259" key="7">
    <source>
        <dbReference type="PROSITE" id="PS50240"/>
    </source>
</evidence>
<proteinExistence type="inferred from homology"/>
<evidence type="ECO:0000256" key="2">
    <source>
        <dbReference type="ARBA" id="ARBA00022801"/>
    </source>
</evidence>
<accession>A0A9Q0MIA8</accession>
<dbReference type="InterPro" id="IPR009003">
    <property type="entry name" value="Peptidase_S1_PA"/>
</dbReference>
<evidence type="ECO:0000256" key="1">
    <source>
        <dbReference type="ARBA" id="ARBA00022670"/>
    </source>
</evidence>
<dbReference type="Pfam" id="PF00089">
    <property type="entry name" value="Trypsin"/>
    <property type="match status" value="1"/>
</dbReference>
<dbReference type="Proteomes" id="UP001151699">
    <property type="component" value="Unassembled WGS sequence"/>
</dbReference>
<dbReference type="PANTHER" id="PTHR24276:SF91">
    <property type="entry name" value="AT26814P-RELATED"/>
    <property type="match status" value="1"/>
</dbReference>
<gene>
    <name evidence="8" type="primary">CHYM2_6</name>
    <name evidence="8" type="ORF">Bhyg_17033</name>
</gene>
<dbReference type="Gene3D" id="2.40.10.10">
    <property type="entry name" value="Trypsin-like serine proteases"/>
    <property type="match status" value="1"/>
</dbReference>
<dbReference type="InterPro" id="IPR018114">
    <property type="entry name" value="TRYPSIN_HIS"/>
</dbReference>
<feature type="domain" description="Peptidase S1" evidence="7">
    <location>
        <begin position="22"/>
        <end position="264"/>
    </location>
</feature>
<evidence type="ECO:0000256" key="4">
    <source>
        <dbReference type="ARBA" id="ARBA00023157"/>
    </source>
</evidence>
<dbReference type="PRINTS" id="PR00722">
    <property type="entry name" value="CHYMOTRYPSIN"/>
</dbReference>
<keyword evidence="6" id="KW-0732">Signal</keyword>
<feature type="chain" id="PRO_5040129796" evidence="6">
    <location>
        <begin position="18"/>
        <end position="265"/>
    </location>
</feature>
<dbReference type="AlphaFoldDB" id="A0A9Q0MIA8"/>
<evidence type="ECO:0000256" key="3">
    <source>
        <dbReference type="ARBA" id="ARBA00022825"/>
    </source>
</evidence>
<name>A0A9Q0MIA8_9DIPT</name>
<dbReference type="PROSITE" id="PS50240">
    <property type="entry name" value="TRYPSIN_DOM"/>
    <property type="match status" value="1"/>
</dbReference>
<dbReference type="EMBL" id="WJQU01003394">
    <property type="protein sequence ID" value="KAJ6625248.1"/>
    <property type="molecule type" value="Genomic_DNA"/>
</dbReference>
<keyword evidence="3" id="KW-0720">Serine protease</keyword>
<organism evidence="8 9">
    <name type="scientific">Pseudolycoriella hygida</name>
    <dbReference type="NCBI Taxonomy" id="35572"/>
    <lineage>
        <taxon>Eukaryota</taxon>
        <taxon>Metazoa</taxon>
        <taxon>Ecdysozoa</taxon>
        <taxon>Arthropoda</taxon>
        <taxon>Hexapoda</taxon>
        <taxon>Insecta</taxon>
        <taxon>Pterygota</taxon>
        <taxon>Neoptera</taxon>
        <taxon>Endopterygota</taxon>
        <taxon>Diptera</taxon>
        <taxon>Nematocera</taxon>
        <taxon>Sciaroidea</taxon>
        <taxon>Sciaridae</taxon>
        <taxon>Pseudolycoriella</taxon>
    </lineage>
</organism>
<evidence type="ECO:0000313" key="8">
    <source>
        <dbReference type="EMBL" id="KAJ6625248.1"/>
    </source>
</evidence>